<gene>
    <name evidence="2" type="ORF">SAMN05444424_0328</name>
</gene>
<dbReference type="Proteomes" id="UP000184089">
    <property type="component" value="Unassembled WGS sequence"/>
</dbReference>
<evidence type="ECO:0000256" key="1">
    <source>
        <dbReference type="SAM" id="MobiDB-lite"/>
    </source>
</evidence>
<feature type="region of interest" description="Disordered" evidence="1">
    <location>
        <begin position="42"/>
        <end position="107"/>
    </location>
</feature>
<dbReference type="EMBL" id="FQVY01000001">
    <property type="protein sequence ID" value="SHF68505.1"/>
    <property type="molecule type" value="Genomic_DNA"/>
</dbReference>
<comment type="caution">
    <text evidence="2">The sequence shown here is derived from an EMBL/GenBank/DDBJ whole genome shotgun (WGS) entry which is preliminary data.</text>
</comment>
<accession>A0AAQ1RUU4</accession>
<proteinExistence type="predicted"/>
<feature type="compositionally biased region" description="Basic residues" evidence="1">
    <location>
        <begin position="48"/>
        <end position="62"/>
    </location>
</feature>
<evidence type="ECO:0000313" key="3">
    <source>
        <dbReference type="Proteomes" id="UP000184089"/>
    </source>
</evidence>
<organism evidence="2 3">
    <name type="scientific">Bittarella massiliensis</name>
    <name type="common">ex Durand et al. 2017</name>
    <dbReference type="NCBI Taxonomy" id="1720313"/>
    <lineage>
        <taxon>Bacteria</taxon>
        <taxon>Bacillati</taxon>
        <taxon>Bacillota</taxon>
        <taxon>Clostridia</taxon>
        <taxon>Eubacteriales</taxon>
        <taxon>Oscillospiraceae</taxon>
        <taxon>Bittarella (ex Durand et al. 2017)</taxon>
    </lineage>
</organism>
<name>A0AAQ1RUU4_9FIRM</name>
<evidence type="ECO:0000313" key="2">
    <source>
        <dbReference type="EMBL" id="SHF68505.1"/>
    </source>
</evidence>
<dbReference type="AlphaFoldDB" id="A0AAQ1RUU4"/>
<reference evidence="3" key="1">
    <citation type="submission" date="2016-11" db="EMBL/GenBank/DDBJ databases">
        <authorList>
            <person name="Jaros S."/>
            <person name="Januszkiewicz K."/>
            <person name="Wedrychowicz H."/>
        </authorList>
    </citation>
    <scope>NUCLEOTIDE SEQUENCE [LARGE SCALE GENOMIC DNA]</scope>
    <source>
        <strain evidence="3">DSM 4029</strain>
    </source>
</reference>
<protein>
    <submittedName>
        <fullName evidence="2">Uncharacterized protein</fullName>
    </submittedName>
</protein>
<sequence>MSLPYNFPNLLSTALSAYPLSDPFFALLLAFSRCEGPGRFLSACPSHPPRKGRRPCHRKRAGHSPPSPLPFPSRSRLPTSAQGRGGDAHETLPFPPTAAAKTTAGVGKGPFPTVSTATGVIALSPGVWRTLSRRLPAPKTCRGARSPRPTPGALPGRRAAFQQNRPCQPDVKFFRRIPLAEAALSHPNLQGREAVGVVGQPLACPSSWARSMQR</sequence>